<dbReference type="AlphaFoldDB" id="A0AAF0DYP6"/>
<keyword evidence="10" id="KW-0460">Magnesium</keyword>
<comment type="catalytic activity">
    <reaction evidence="13">
        <text>2-(2-carboxy-4-methylthiazol-5-yl)ethyl phosphate + 4-amino-2-methyl-5-(diphosphooxymethyl)pyrimidine + 2 H(+) = thiamine phosphate + CO2 + diphosphate</text>
        <dbReference type="Rhea" id="RHEA:47848"/>
        <dbReference type="ChEBI" id="CHEBI:15378"/>
        <dbReference type="ChEBI" id="CHEBI:16526"/>
        <dbReference type="ChEBI" id="CHEBI:33019"/>
        <dbReference type="ChEBI" id="CHEBI:37575"/>
        <dbReference type="ChEBI" id="CHEBI:57841"/>
        <dbReference type="ChEBI" id="CHEBI:62890"/>
        <dbReference type="EC" id="2.5.1.3"/>
    </reaction>
</comment>
<dbReference type="Gene3D" id="3.40.1190.20">
    <property type="match status" value="1"/>
</dbReference>
<evidence type="ECO:0000256" key="13">
    <source>
        <dbReference type="ARBA" id="ARBA00047851"/>
    </source>
</evidence>
<evidence type="ECO:0000256" key="9">
    <source>
        <dbReference type="ARBA" id="ARBA00022840"/>
    </source>
</evidence>
<dbReference type="CDD" id="cd01170">
    <property type="entry name" value="THZ_kinase"/>
    <property type="match status" value="1"/>
</dbReference>
<dbReference type="GO" id="GO:0004417">
    <property type="term" value="F:hydroxyethylthiazole kinase activity"/>
    <property type="evidence" value="ECO:0007669"/>
    <property type="project" value="UniProtKB-EC"/>
</dbReference>
<dbReference type="Pfam" id="PF02110">
    <property type="entry name" value="HK"/>
    <property type="match status" value="1"/>
</dbReference>
<evidence type="ECO:0000256" key="4">
    <source>
        <dbReference type="ARBA" id="ARBA00005165"/>
    </source>
</evidence>
<evidence type="ECO:0008006" key="19">
    <source>
        <dbReference type="Google" id="ProtNLM"/>
    </source>
</evidence>
<evidence type="ECO:0000313" key="18">
    <source>
        <dbReference type="Proteomes" id="UP001214603"/>
    </source>
</evidence>
<comment type="catalytic activity">
    <reaction evidence="1">
        <text>5-(2-hydroxyethyl)-4-methylthiazole + ATP = 4-methyl-5-(2-phosphooxyethyl)-thiazole + ADP + H(+)</text>
        <dbReference type="Rhea" id="RHEA:24212"/>
        <dbReference type="ChEBI" id="CHEBI:15378"/>
        <dbReference type="ChEBI" id="CHEBI:17957"/>
        <dbReference type="ChEBI" id="CHEBI:30616"/>
        <dbReference type="ChEBI" id="CHEBI:58296"/>
        <dbReference type="ChEBI" id="CHEBI:456216"/>
        <dbReference type="EC" id="2.7.1.50"/>
    </reaction>
</comment>
<dbReference type="Pfam" id="PF02581">
    <property type="entry name" value="TMP-TENI"/>
    <property type="match status" value="1"/>
</dbReference>
<dbReference type="InterPro" id="IPR029056">
    <property type="entry name" value="Ribokinase-like"/>
</dbReference>
<keyword evidence="8" id="KW-0418">Kinase</keyword>
<comment type="pathway">
    <text evidence="4">Cofactor biosynthesis; thiamine diphosphate biosynthesis; thiamine phosphate from 4-amino-2-methyl-5-diphosphomethylpyrimidine and 4-methyl-5-(2-phosphoethyl)-thiazole: step 1/1.</text>
</comment>
<dbReference type="Pfam" id="PF22466">
    <property type="entry name" value="PSF3_N"/>
    <property type="match status" value="1"/>
</dbReference>
<feature type="domain" description="Thiamine phosphate synthase/TenI" evidence="15">
    <location>
        <begin position="6"/>
        <end position="218"/>
    </location>
</feature>
<protein>
    <recommendedName>
        <fullName evidence="19">Hydroxyethylthiazole kinase</fullName>
    </recommendedName>
</protein>
<gene>
    <name evidence="17" type="ORF">MOBT1_000535</name>
</gene>
<evidence type="ECO:0000313" key="17">
    <source>
        <dbReference type="EMBL" id="WFD01855.1"/>
    </source>
</evidence>
<dbReference type="SUPFAM" id="SSF160059">
    <property type="entry name" value="PriA/YqbF domain"/>
    <property type="match status" value="1"/>
</dbReference>
<comment type="catalytic activity">
    <reaction evidence="12">
        <text>4-methyl-5-(2-phosphooxyethyl)-thiazole + 4-amino-2-methyl-5-(diphosphooxymethyl)pyrimidine + H(+) = thiamine phosphate + diphosphate</text>
        <dbReference type="Rhea" id="RHEA:22328"/>
        <dbReference type="ChEBI" id="CHEBI:15378"/>
        <dbReference type="ChEBI" id="CHEBI:33019"/>
        <dbReference type="ChEBI" id="CHEBI:37575"/>
        <dbReference type="ChEBI" id="CHEBI:57841"/>
        <dbReference type="ChEBI" id="CHEBI:58296"/>
        <dbReference type="EC" id="2.5.1.3"/>
    </reaction>
</comment>
<keyword evidence="18" id="KW-1185">Reference proteome</keyword>
<dbReference type="CDD" id="cd11713">
    <property type="entry name" value="GINS_A_psf3"/>
    <property type="match status" value="1"/>
</dbReference>
<evidence type="ECO:0000256" key="8">
    <source>
        <dbReference type="ARBA" id="ARBA00022777"/>
    </source>
</evidence>
<dbReference type="InterPro" id="IPR036206">
    <property type="entry name" value="ThiamineP_synth_sf"/>
</dbReference>
<evidence type="ECO:0000256" key="5">
    <source>
        <dbReference type="ARBA" id="ARBA00022679"/>
    </source>
</evidence>
<evidence type="ECO:0000256" key="1">
    <source>
        <dbReference type="ARBA" id="ARBA00001771"/>
    </source>
</evidence>
<evidence type="ECO:0000256" key="2">
    <source>
        <dbReference type="ARBA" id="ARBA00001946"/>
    </source>
</evidence>
<dbReference type="CDD" id="cd00564">
    <property type="entry name" value="TMP_TenI"/>
    <property type="match status" value="1"/>
</dbReference>
<dbReference type="GO" id="GO:0005524">
    <property type="term" value="F:ATP binding"/>
    <property type="evidence" value="ECO:0007669"/>
    <property type="project" value="UniProtKB-KW"/>
</dbReference>
<dbReference type="SUPFAM" id="SSF158573">
    <property type="entry name" value="GINS helical bundle-like"/>
    <property type="match status" value="1"/>
</dbReference>
<keyword evidence="11" id="KW-0784">Thiamine biosynthesis</keyword>
<dbReference type="InterPro" id="IPR013785">
    <property type="entry name" value="Aldolase_TIM"/>
</dbReference>
<dbReference type="SUPFAM" id="SSF53613">
    <property type="entry name" value="Ribokinase-like"/>
    <property type="match status" value="1"/>
</dbReference>
<sequence>MLEYGLYLVTGRELLPEGVSYLESLEESVRDGHVSVVQIREKHASYDEFLQIAKASLAICDKVRRGLTQYNAKMIINDSVEVAEALPERVGLHLGQDDDKLVDARRRLGPNRVIGISVHNAEQARIALDSEADYAGVGPCWGTQSKAGITKDDVLMLDGARETVAALARTQAEAPPGARLRIPCVLIGGINLRTAMRTLIGASSDMNAPDGFAVISAIVARRDPGRAAAELYAALEAYRAVCAQRTSSIATAPLSKTHAPPPPFSSAAELVDAASKLLAAHHVVYNRETHTEDDSKVTVPRPLVQTITSHVSSYFSANVALAFSASPIMSHEAEEAEALSRATSALVLNIGTINAEARKGMATAGPAANARGTPVVLDPVGVGATPFRYESTNEILNQTQVTLIKGNASEISTLVGSKEVQAQGVDSVGSLSNPAHLAAQLARQEGSLVLLTGEVDYLTNGELVIESRCGTPLLGRVTATGCSLGVVVAAGLASAKHVYGIELGTADVQRITPPRTHRALLIGALMGVLSFTIAAERAERTPGVRGPGSFLPALLDEIAALDPGALPEHLDRVKVMDQDYWSVEAILAENQRLPCMFAVDVPGLGYLEESGEADIHKNTRIELAYWMAHMLAIYEIVTIQQPRAFGSRVRAALDASTTSVQLHNLLPYWYALAVRLARLLDSDTLHAMLAKTYVGRISRIYELAILLSRASAETGARAADAALTHDMQTFLQGLDESEQVLLAAGQAATRTMQEYLAGSD</sequence>
<proteinExistence type="inferred from homology"/>
<name>A0AAF0DYP6_9BASI</name>
<evidence type="ECO:0000256" key="3">
    <source>
        <dbReference type="ARBA" id="ARBA00004868"/>
    </source>
</evidence>
<keyword evidence="7" id="KW-0547">Nucleotide-binding</keyword>
<dbReference type="GO" id="GO:0009228">
    <property type="term" value="P:thiamine biosynthetic process"/>
    <property type="evidence" value="ECO:0007669"/>
    <property type="project" value="UniProtKB-KW"/>
</dbReference>
<dbReference type="InterPro" id="IPR036224">
    <property type="entry name" value="GINS_bundle-like_dom_sf"/>
</dbReference>
<dbReference type="PANTHER" id="PTHR20857:SF23">
    <property type="entry name" value="THIAMINE BIOSYNTHETIC BIFUNCTIONAL ENZYME"/>
    <property type="match status" value="1"/>
</dbReference>
<comment type="catalytic activity">
    <reaction evidence="14">
        <text>2-[(2R,5Z)-2-carboxy-4-methylthiazol-5(2H)-ylidene]ethyl phosphate + 4-amino-2-methyl-5-(diphosphooxymethyl)pyrimidine + 2 H(+) = thiamine phosphate + CO2 + diphosphate</text>
        <dbReference type="Rhea" id="RHEA:47844"/>
        <dbReference type="ChEBI" id="CHEBI:15378"/>
        <dbReference type="ChEBI" id="CHEBI:16526"/>
        <dbReference type="ChEBI" id="CHEBI:33019"/>
        <dbReference type="ChEBI" id="CHEBI:37575"/>
        <dbReference type="ChEBI" id="CHEBI:57841"/>
        <dbReference type="ChEBI" id="CHEBI:62899"/>
        <dbReference type="EC" id="2.5.1.3"/>
    </reaction>
</comment>
<feature type="domain" description="DNA replication complex GINS protein PSF3 N-terminal" evidence="16">
    <location>
        <begin position="581"/>
        <end position="633"/>
    </location>
</feature>
<dbReference type="SUPFAM" id="SSF51391">
    <property type="entry name" value="Thiamin phosphate synthase"/>
    <property type="match status" value="1"/>
</dbReference>
<evidence type="ECO:0000256" key="11">
    <source>
        <dbReference type="ARBA" id="ARBA00022977"/>
    </source>
</evidence>
<dbReference type="InterPro" id="IPR000417">
    <property type="entry name" value="Hyethyz_kinase"/>
</dbReference>
<evidence type="ECO:0000256" key="7">
    <source>
        <dbReference type="ARBA" id="ARBA00022741"/>
    </source>
</evidence>
<dbReference type="Proteomes" id="UP001214603">
    <property type="component" value="Chromosome 1"/>
</dbReference>
<evidence type="ECO:0000256" key="10">
    <source>
        <dbReference type="ARBA" id="ARBA00022842"/>
    </source>
</evidence>
<dbReference type="InterPro" id="IPR038437">
    <property type="entry name" value="GINS_Psf3_sf"/>
</dbReference>
<evidence type="ECO:0000256" key="6">
    <source>
        <dbReference type="ARBA" id="ARBA00022723"/>
    </source>
</evidence>
<dbReference type="PANTHER" id="PTHR20857">
    <property type="entry name" value="THIAMINE-PHOSPHATE PYROPHOSPHORYLASE"/>
    <property type="match status" value="1"/>
</dbReference>
<comment type="cofactor">
    <cofactor evidence="2">
        <name>Mg(2+)</name>
        <dbReference type="ChEBI" id="CHEBI:18420"/>
    </cofactor>
</comment>
<dbReference type="EMBL" id="CP119934">
    <property type="protein sequence ID" value="WFD01855.1"/>
    <property type="molecule type" value="Genomic_DNA"/>
</dbReference>
<comment type="pathway">
    <text evidence="3">Cofactor biosynthesis; thiamine diphosphate biosynthesis; 4-methyl-5-(2-phosphoethyl)-thiazole from 5-(2-hydroxyethyl)-4-methylthiazole: step 1/1.</text>
</comment>
<dbReference type="HAMAP" id="MF_00228">
    <property type="entry name" value="Thz_kinase"/>
    <property type="match status" value="1"/>
</dbReference>
<dbReference type="Gene3D" id="3.20.20.70">
    <property type="entry name" value="Aldolase class I"/>
    <property type="match status" value="1"/>
</dbReference>
<dbReference type="HAMAP" id="MF_00097">
    <property type="entry name" value="TMP_synthase"/>
    <property type="match status" value="1"/>
</dbReference>
<dbReference type="GO" id="GO:0000287">
    <property type="term" value="F:magnesium ion binding"/>
    <property type="evidence" value="ECO:0007669"/>
    <property type="project" value="InterPro"/>
</dbReference>
<accession>A0AAF0DYP6</accession>
<evidence type="ECO:0000259" key="15">
    <source>
        <dbReference type="Pfam" id="PF02581"/>
    </source>
</evidence>
<evidence type="ECO:0000256" key="12">
    <source>
        <dbReference type="ARBA" id="ARBA00047334"/>
    </source>
</evidence>
<evidence type="ECO:0000256" key="14">
    <source>
        <dbReference type="ARBA" id="ARBA00047883"/>
    </source>
</evidence>
<dbReference type="CDD" id="cd21693">
    <property type="entry name" value="GINS_B_Psf3"/>
    <property type="match status" value="1"/>
</dbReference>
<dbReference type="PRINTS" id="PR01099">
    <property type="entry name" value="HYETHTZKNASE"/>
</dbReference>
<keyword evidence="6" id="KW-0479">Metal-binding</keyword>
<keyword evidence="9" id="KW-0067">ATP-binding</keyword>
<keyword evidence="5" id="KW-0808">Transferase</keyword>
<dbReference type="InterPro" id="IPR034291">
    <property type="entry name" value="TMP_synthase"/>
</dbReference>
<reference evidence="17" key="1">
    <citation type="submission" date="2023-03" db="EMBL/GenBank/DDBJ databases">
        <title>Mating type loci evolution in Malassezia.</title>
        <authorList>
            <person name="Coelho M.A."/>
        </authorList>
    </citation>
    <scope>NUCLEOTIDE SEQUENCE</scope>
    <source>
        <strain evidence="17">CBS 7876</strain>
    </source>
</reference>
<dbReference type="InterPro" id="IPR022998">
    <property type="entry name" value="ThiamineP_synth_TenI"/>
</dbReference>
<evidence type="ECO:0000259" key="16">
    <source>
        <dbReference type="Pfam" id="PF22466"/>
    </source>
</evidence>
<organism evidence="17 18">
    <name type="scientific">Malassezia obtusa</name>
    <dbReference type="NCBI Taxonomy" id="76774"/>
    <lineage>
        <taxon>Eukaryota</taxon>
        <taxon>Fungi</taxon>
        <taxon>Dikarya</taxon>
        <taxon>Basidiomycota</taxon>
        <taxon>Ustilaginomycotina</taxon>
        <taxon>Malasseziomycetes</taxon>
        <taxon>Malasseziales</taxon>
        <taxon>Malasseziaceae</taxon>
        <taxon>Malassezia</taxon>
    </lineage>
</organism>
<dbReference type="GO" id="GO:0004789">
    <property type="term" value="F:thiamine-phosphate diphosphorylase activity"/>
    <property type="evidence" value="ECO:0007669"/>
    <property type="project" value="UniProtKB-EC"/>
</dbReference>
<dbReference type="Gene3D" id="1.20.58.2050">
    <property type="match status" value="1"/>
</dbReference>
<dbReference type="InterPro" id="IPR055221">
    <property type="entry name" value="PSF3_N"/>
</dbReference>
<dbReference type="GO" id="GO:0005737">
    <property type="term" value="C:cytoplasm"/>
    <property type="evidence" value="ECO:0007669"/>
    <property type="project" value="TreeGrafter"/>
</dbReference>